<dbReference type="InterPro" id="IPR022002">
    <property type="entry name" value="ChsH2_Znr"/>
</dbReference>
<evidence type="ECO:0000313" key="3">
    <source>
        <dbReference type="EMBL" id="CUV02327.1"/>
    </source>
</evidence>
<reference evidence="3" key="1">
    <citation type="submission" date="2015-10" db="EMBL/GenBank/DDBJ databases">
        <authorList>
            <person name="Gilbert D.G."/>
        </authorList>
    </citation>
    <scope>NUCLEOTIDE SEQUENCE</scope>
</reference>
<proteinExistence type="predicted"/>
<dbReference type="AlphaFoldDB" id="A0A170QA09"/>
<keyword evidence="3" id="KW-0808">Transferase</keyword>
<dbReference type="InterPro" id="IPR052513">
    <property type="entry name" value="Thioester_dehydratase-like"/>
</dbReference>
<dbReference type="SUPFAM" id="SSF50249">
    <property type="entry name" value="Nucleic acid-binding proteins"/>
    <property type="match status" value="1"/>
</dbReference>
<protein>
    <submittedName>
        <fullName evidence="3">Conserved protein associated with acetyl-CoA C-acyltransferase</fullName>
    </submittedName>
</protein>
<dbReference type="PANTHER" id="PTHR34075:SF5">
    <property type="entry name" value="BLR3430 PROTEIN"/>
    <property type="match status" value="1"/>
</dbReference>
<sequence>MTQQQQSSPPIPAPEPQPESDFYWEKCKEEELWLRHCKSCDSTYFYPRDICPDCFSRDTDWIQSNGKGIIHTFSIVHRGPTPPFRDKAPYVPVIVELEEGPRMPSNLVIADPDPANIKIGMAVEVVFEALNDTITLPKFRLAS</sequence>
<evidence type="ECO:0000259" key="2">
    <source>
        <dbReference type="Pfam" id="PF12172"/>
    </source>
</evidence>
<dbReference type="Gene3D" id="6.10.30.10">
    <property type="match status" value="1"/>
</dbReference>
<evidence type="ECO:0000259" key="1">
    <source>
        <dbReference type="Pfam" id="PF01796"/>
    </source>
</evidence>
<keyword evidence="3" id="KW-0012">Acyltransferase</keyword>
<dbReference type="Pfam" id="PF12172">
    <property type="entry name" value="zf-ChsH2"/>
    <property type="match status" value="1"/>
</dbReference>
<accession>A0A170QA09</accession>
<feature type="domain" description="ChsH2 C-terminal OB-fold" evidence="1">
    <location>
        <begin position="61"/>
        <end position="128"/>
    </location>
</feature>
<gene>
    <name evidence="3" type="ORF">MGWOODY_Clf2331</name>
</gene>
<dbReference type="PANTHER" id="PTHR34075">
    <property type="entry name" value="BLR3430 PROTEIN"/>
    <property type="match status" value="1"/>
</dbReference>
<dbReference type="InterPro" id="IPR002878">
    <property type="entry name" value="ChsH2_C"/>
</dbReference>
<organism evidence="3">
    <name type="scientific">hydrothermal vent metagenome</name>
    <dbReference type="NCBI Taxonomy" id="652676"/>
    <lineage>
        <taxon>unclassified sequences</taxon>
        <taxon>metagenomes</taxon>
        <taxon>ecological metagenomes</taxon>
    </lineage>
</organism>
<dbReference type="EMBL" id="FAXA01000228">
    <property type="protein sequence ID" value="CUV02327.1"/>
    <property type="molecule type" value="Genomic_DNA"/>
</dbReference>
<feature type="domain" description="ChsH2 rubredoxin-like zinc ribbon" evidence="2">
    <location>
        <begin position="24"/>
        <end position="59"/>
    </location>
</feature>
<dbReference type="InterPro" id="IPR012340">
    <property type="entry name" value="NA-bd_OB-fold"/>
</dbReference>
<dbReference type="GO" id="GO:0016746">
    <property type="term" value="F:acyltransferase activity"/>
    <property type="evidence" value="ECO:0007669"/>
    <property type="project" value="UniProtKB-KW"/>
</dbReference>
<dbReference type="Pfam" id="PF01796">
    <property type="entry name" value="OB_ChsH2_C"/>
    <property type="match status" value="1"/>
</dbReference>
<name>A0A170QA09_9ZZZZ</name>